<dbReference type="InterPro" id="IPR036264">
    <property type="entry name" value="Bact_exopeptidase_dim_dom"/>
</dbReference>
<dbReference type="Gene3D" id="3.30.70.360">
    <property type="match status" value="1"/>
</dbReference>
<dbReference type="EMBL" id="JAESVA010000004">
    <property type="protein sequence ID" value="MCB8881337.1"/>
    <property type="molecule type" value="Genomic_DNA"/>
</dbReference>
<evidence type="ECO:0000256" key="3">
    <source>
        <dbReference type="ARBA" id="ARBA00006247"/>
    </source>
</evidence>
<dbReference type="AlphaFoldDB" id="A0A963Z3P4"/>
<comment type="similarity">
    <text evidence="3">Belongs to the peptidase M20A family.</text>
</comment>
<dbReference type="InterPro" id="IPR050072">
    <property type="entry name" value="Peptidase_M20A"/>
</dbReference>
<keyword evidence="10" id="KW-1185">Reference proteome</keyword>
<dbReference type="SUPFAM" id="SSF53187">
    <property type="entry name" value="Zn-dependent exopeptidases"/>
    <property type="match status" value="1"/>
</dbReference>
<accession>A0A963Z3P4</accession>
<dbReference type="GO" id="GO:0046872">
    <property type="term" value="F:metal ion binding"/>
    <property type="evidence" value="ECO:0007669"/>
    <property type="project" value="UniProtKB-KW"/>
</dbReference>
<dbReference type="NCBIfam" id="TIGR01910">
    <property type="entry name" value="DapE-ArgE"/>
    <property type="match status" value="1"/>
</dbReference>
<dbReference type="Proteomes" id="UP000721844">
    <property type="component" value="Unassembled WGS sequence"/>
</dbReference>
<name>A0A963Z3P4_9PROT</name>
<dbReference type="PANTHER" id="PTHR43808:SF25">
    <property type="entry name" value="PEPTIDASE M20 DIMERISATION DOMAIN-CONTAINING PROTEIN"/>
    <property type="match status" value="1"/>
</dbReference>
<proteinExistence type="inferred from homology"/>
<dbReference type="InterPro" id="IPR002933">
    <property type="entry name" value="Peptidase_M20"/>
</dbReference>
<protein>
    <submittedName>
        <fullName evidence="9">ArgE/DapE family deacylase</fullName>
    </submittedName>
</protein>
<evidence type="ECO:0000313" key="10">
    <source>
        <dbReference type="Proteomes" id="UP000721844"/>
    </source>
</evidence>
<evidence type="ECO:0000259" key="8">
    <source>
        <dbReference type="Pfam" id="PF07687"/>
    </source>
</evidence>
<dbReference type="Gene3D" id="3.40.630.10">
    <property type="entry name" value="Zn peptidases"/>
    <property type="match status" value="1"/>
</dbReference>
<dbReference type="Pfam" id="PF07687">
    <property type="entry name" value="M20_dimer"/>
    <property type="match status" value="1"/>
</dbReference>
<evidence type="ECO:0000256" key="6">
    <source>
        <dbReference type="ARBA" id="ARBA00022833"/>
    </source>
</evidence>
<evidence type="ECO:0000256" key="5">
    <source>
        <dbReference type="ARBA" id="ARBA00022801"/>
    </source>
</evidence>
<keyword evidence="4" id="KW-0479">Metal-binding</keyword>
<evidence type="ECO:0000256" key="1">
    <source>
        <dbReference type="ARBA" id="ARBA00001941"/>
    </source>
</evidence>
<dbReference type="RefSeq" id="WP_227308008.1">
    <property type="nucleotide sequence ID" value="NZ_JAESVA010000004.1"/>
</dbReference>
<evidence type="ECO:0000256" key="2">
    <source>
        <dbReference type="ARBA" id="ARBA00001947"/>
    </source>
</evidence>
<organism evidence="9 10">
    <name type="scientific">Acidisoma cellulosilyticum</name>
    <dbReference type="NCBI Taxonomy" id="2802395"/>
    <lineage>
        <taxon>Bacteria</taxon>
        <taxon>Pseudomonadati</taxon>
        <taxon>Pseudomonadota</taxon>
        <taxon>Alphaproteobacteria</taxon>
        <taxon>Acetobacterales</taxon>
        <taxon>Acidocellaceae</taxon>
        <taxon>Acidisoma</taxon>
    </lineage>
</organism>
<dbReference type="PANTHER" id="PTHR43808">
    <property type="entry name" value="ACETYLORNITHINE DEACETYLASE"/>
    <property type="match status" value="1"/>
</dbReference>
<comment type="cofactor">
    <cofactor evidence="1">
        <name>Co(2+)</name>
        <dbReference type="ChEBI" id="CHEBI:48828"/>
    </cofactor>
</comment>
<dbReference type="GO" id="GO:0016787">
    <property type="term" value="F:hydrolase activity"/>
    <property type="evidence" value="ECO:0007669"/>
    <property type="project" value="UniProtKB-KW"/>
</dbReference>
<feature type="domain" description="Peptidase M20 dimerisation" evidence="8">
    <location>
        <begin position="234"/>
        <end position="327"/>
    </location>
</feature>
<evidence type="ECO:0000256" key="7">
    <source>
        <dbReference type="ARBA" id="ARBA00023285"/>
    </source>
</evidence>
<reference evidence="9 10" key="1">
    <citation type="journal article" date="2021" name="Microorganisms">
        <title>Acidisoma silvae sp. nov. and Acidisomacellulosilytica sp. nov., Two Acidophilic Bacteria Isolated from Decaying Wood, Hydrolyzing Cellulose and Producing Poly-3-hydroxybutyrate.</title>
        <authorList>
            <person name="Mieszkin S."/>
            <person name="Pouder E."/>
            <person name="Uroz S."/>
            <person name="Simon-Colin C."/>
            <person name="Alain K."/>
        </authorList>
    </citation>
    <scope>NUCLEOTIDE SEQUENCE [LARGE SCALE GENOMIC DNA]</scope>
    <source>
        <strain evidence="9 10">HW T5.17</strain>
    </source>
</reference>
<dbReference type="InterPro" id="IPR011650">
    <property type="entry name" value="Peptidase_M20_dimer"/>
</dbReference>
<dbReference type="Pfam" id="PF01546">
    <property type="entry name" value="Peptidase_M20"/>
    <property type="match status" value="1"/>
</dbReference>
<keyword evidence="7" id="KW-0170">Cobalt</keyword>
<dbReference type="InterPro" id="IPR010182">
    <property type="entry name" value="ArgE/DapE"/>
</dbReference>
<evidence type="ECO:0000256" key="4">
    <source>
        <dbReference type="ARBA" id="ARBA00022723"/>
    </source>
</evidence>
<evidence type="ECO:0000313" key="9">
    <source>
        <dbReference type="EMBL" id="MCB8881337.1"/>
    </source>
</evidence>
<keyword evidence="5" id="KW-0378">Hydrolase</keyword>
<comment type="cofactor">
    <cofactor evidence="2">
        <name>Zn(2+)</name>
        <dbReference type="ChEBI" id="CHEBI:29105"/>
    </cofactor>
</comment>
<dbReference type="SUPFAM" id="SSF55031">
    <property type="entry name" value="Bacterial exopeptidase dimerisation domain"/>
    <property type="match status" value="1"/>
</dbReference>
<gene>
    <name evidence="9" type="ORF">ACELLULO517_13900</name>
</gene>
<sequence length="440" mass="47415">MADAEADAVRAIVAEVDREAAFLIDLTQSLVRIPTVNPKFETDPALNREAELQQHLRGILDDIGMSTESYDVFPGRPNLTGRFAGSEDRSLILCGHVDVVPAGERAQWSVDPFGAEIHNGRIYGRGSMDMKAGVAATLAVARAVHRLGLTLEGALSIHAVVDEEAGGFGAMDLVRRGARAAGLIVTEPTDETVQPAEGGLEWVRVTIPGRNGHSAWRYNEIFPQRVSPDRLTPAVNAIDIAARFLTAVRDLERDWTTRKPAHPLLPPGVNTISPGVMMAGSSLGQNGLPQILTNPAIIPDVAVIDFDIKFLPNETSAQVRREFEAFVLAFSQQDSWLRDHPIRVQWELGGLHFPPLNTPTDHPLVQTLVRHRAERAMATEVKGFVAVCDAAHYAGAGIPGVIHGPIGAGLHGVDEYVDIASLISVARTLAATAVTWCGIK</sequence>
<comment type="caution">
    <text evidence="9">The sequence shown here is derived from an EMBL/GenBank/DDBJ whole genome shotgun (WGS) entry which is preliminary data.</text>
</comment>
<keyword evidence="6" id="KW-0862">Zinc</keyword>